<gene>
    <name evidence="2" type="ORF">V5O48_003670</name>
</gene>
<dbReference type="Proteomes" id="UP001465976">
    <property type="component" value="Unassembled WGS sequence"/>
</dbReference>
<feature type="compositionally biased region" description="Basic and acidic residues" evidence="1">
    <location>
        <begin position="664"/>
        <end position="674"/>
    </location>
</feature>
<name>A0ABR3FT80_9AGAR</name>
<feature type="compositionally biased region" description="Basic and acidic residues" evidence="1">
    <location>
        <begin position="562"/>
        <end position="573"/>
    </location>
</feature>
<keyword evidence="3" id="KW-1185">Reference proteome</keyword>
<organism evidence="2 3">
    <name type="scientific">Marasmius crinis-equi</name>
    <dbReference type="NCBI Taxonomy" id="585013"/>
    <lineage>
        <taxon>Eukaryota</taxon>
        <taxon>Fungi</taxon>
        <taxon>Dikarya</taxon>
        <taxon>Basidiomycota</taxon>
        <taxon>Agaricomycotina</taxon>
        <taxon>Agaricomycetes</taxon>
        <taxon>Agaricomycetidae</taxon>
        <taxon>Agaricales</taxon>
        <taxon>Marasmiineae</taxon>
        <taxon>Marasmiaceae</taxon>
        <taxon>Marasmius</taxon>
    </lineage>
</organism>
<feature type="region of interest" description="Disordered" evidence="1">
    <location>
        <begin position="166"/>
        <end position="187"/>
    </location>
</feature>
<feature type="compositionally biased region" description="Acidic residues" evidence="1">
    <location>
        <begin position="167"/>
        <end position="187"/>
    </location>
</feature>
<proteinExistence type="predicted"/>
<comment type="caution">
    <text evidence="2">The sequence shown here is derived from an EMBL/GenBank/DDBJ whole genome shotgun (WGS) entry which is preliminary data.</text>
</comment>
<protein>
    <submittedName>
        <fullName evidence="2">Uncharacterized protein</fullName>
    </submittedName>
</protein>
<sequence length="683" mass="75852">MLRPTADLPDLWEAFELRVLRVGFDCYVLLALLRGLKGVCVQDLSKFPVFGSSKGGATRKCNLRRFDKKRAPPPPVSNPLQTKTNWYSSAPVKEVLTTILEDWQEDLAAGKNPYIQRSPSPNERMEIDFDVFGGDTSFQMPLDQQQCQELGTRLADFLENDAQVITETEEPPDSPSESDSEEEPELDPMDVLRAGCVRNILHPREVAGSNQTTNLWYPWPDRETCVLDILRHIPRLQNLPSSRVMDTIDMELQALCGIKTLRHEGKLGHVYYTNDFAGIIAQEMANPRVRRDLHFYPEDSSPSLSEAWQADRWLKELDSQLTTPMIRIFNQDFYLQEPARLRDGRLVIPIRWFMRDGVSDGAAVSPWKGGSDRDNGMNEWCIKADGRDGQHNGILARDFILNEDVIIILSVLAMLGDNPMQSELSCHVGFNGNLFCRVCEVSGSVDGSEDDLSNPGPTAVPTNTTLDNLFSTSIGVRAMQTEDHVDGGSDVESLHSHEAESGGDATGDDNMSIANPSLGDGRGPLLSTPTVAQTAPPDTPPDGTQTAQSKKKRGTKQSQEGSDGKKKCASRVETREEMATRYMNFMKVGNLRSRSTTEDELKSQFVLASSLRSKTKAEKRRTISGITDRFQLFFLEKLFAITTAKGTSDSEKVLQVEAMKETFPKKSRVADSRSKAPISPAGA</sequence>
<reference evidence="2 3" key="1">
    <citation type="submission" date="2024-02" db="EMBL/GenBank/DDBJ databases">
        <title>A draft genome for the cacao thread blight pathogen Marasmius crinis-equi.</title>
        <authorList>
            <person name="Cohen S.P."/>
            <person name="Baruah I.K."/>
            <person name="Amoako-Attah I."/>
            <person name="Bukari Y."/>
            <person name="Meinhardt L.W."/>
            <person name="Bailey B.A."/>
        </authorList>
    </citation>
    <scope>NUCLEOTIDE SEQUENCE [LARGE SCALE GENOMIC DNA]</scope>
    <source>
        <strain evidence="2 3">GH-76</strain>
    </source>
</reference>
<evidence type="ECO:0000313" key="3">
    <source>
        <dbReference type="Proteomes" id="UP001465976"/>
    </source>
</evidence>
<accession>A0ABR3FT80</accession>
<feature type="region of interest" description="Disordered" evidence="1">
    <location>
        <begin position="446"/>
        <end position="466"/>
    </location>
</feature>
<dbReference type="EMBL" id="JBAHYK010000105">
    <property type="protein sequence ID" value="KAL0578323.1"/>
    <property type="molecule type" value="Genomic_DNA"/>
</dbReference>
<evidence type="ECO:0000313" key="2">
    <source>
        <dbReference type="EMBL" id="KAL0578323.1"/>
    </source>
</evidence>
<evidence type="ECO:0000256" key="1">
    <source>
        <dbReference type="SAM" id="MobiDB-lite"/>
    </source>
</evidence>
<feature type="compositionally biased region" description="Basic and acidic residues" evidence="1">
    <location>
        <begin position="484"/>
        <end position="500"/>
    </location>
</feature>
<feature type="region of interest" description="Disordered" evidence="1">
    <location>
        <begin position="664"/>
        <end position="683"/>
    </location>
</feature>
<feature type="region of interest" description="Disordered" evidence="1">
    <location>
        <begin position="484"/>
        <end position="573"/>
    </location>
</feature>